<organism evidence="3 4">
    <name type="scientific">Rhizobium sullae</name>
    <name type="common">Rhizobium hedysari</name>
    <dbReference type="NCBI Taxonomy" id="50338"/>
    <lineage>
        <taxon>Bacteria</taxon>
        <taxon>Pseudomonadati</taxon>
        <taxon>Pseudomonadota</taxon>
        <taxon>Alphaproteobacteria</taxon>
        <taxon>Hyphomicrobiales</taxon>
        <taxon>Rhizobiaceae</taxon>
        <taxon>Rhizobium/Agrobacterium group</taxon>
        <taxon>Rhizobium</taxon>
    </lineage>
</organism>
<dbReference type="SFLD" id="SFLDS00019">
    <property type="entry name" value="Glutathione_Transferase_(cytos"/>
    <property type="match status" value="1"/>
</dbReference>
<dbReference type="InterPro" id="IPR036282">
    <property type="entry name" value="Glutathione-S-Trfase_C_sf"/>
</dbReference>
<dbReference type="InterPro" id="IPR004046">
    <property type="entry name" value="GST_C"/>
</dbReference>
<dbReference type="PROSITE" id="PS50405">
    <property type="entry name" value="GST_CTER"/>
    <property type="match status" value="1"/>
</dbReference>
<dbReference type="SUPFAM" id="SSF52833">
    <property type="entry name" value="Thioredoxin-like"/>
    <property type="match status" value="1"/>
</dbReference>
<dbReference type="Gene3D" id="1.20.1050.10">
    <property type="match status" value="1"/>
</dbReference>
<dbReference type="AlphaFoldDB" id="A0A2N0DDD5"/>
<feature type="domain" description="GST N-terminal" evidence="1">
    <location>
        <begin position="3"/>
        <end position="84"/>
    </location>
</feature>
<dbReference type="EMBL" id="PIQN01000005">
    <property type="protein sequence ID" value="PKA44113.1"/>
    <property type="molecule type" value="Genomic_DNA"/>
</dbReference>
<comment type="caution">
    <text evidence="3">The sequence shown here is derived from an EMBL/GenBank/DDBJ whole genome shotgun (WGS) entry which is preliminary data.</text>
</comment>
<dbReference type="Pfam" id="PF13409">
    <property type="entry name" value="GST_N_2"/>
    <property type="match status" value="1"/>
</dbReference>
<accession>A0A2N0DDD5</accession>
<dbReference type="STRING" id="1041146.GCA_000427985_01133"/>
<dbReference type="PROSITE" id="PS50404">
    <property type="entry name" value="GST_NTER"/>
    <property type="match status" value="1"/>
</dbReference>
<dbReference type="InterPro" id="IPR036249">
    <property type="entry name" value="Thioredoxin-like_sf"/>
</dbReference>
<keyword evidence="3" id="KW-0808">Transferase</keyword>
<gene>
    <name evidence="3" type="ORF">CWR43_07370</name>
</gene>
<name>A0A2N0DDD5_RHISU</name>
<feature type="domain" description="GST C-terminal" evidence="2">
    <location>
        <begin position="89"/>
        <end position="228"/>
    </location>
</feature>
<dbReference type="InterPro" id="IPR010987">
    <property type="entry name" value="Glutathione-S-Trfase_C-like"/>
</dbReference>
<dbReference type="PANTHER" id="PTHR44051:SF9">
    <property type="entry name" value="GLUTATHIONE S-TRANSFERASE 1"/>
    <property type="match status" value="1"/>
</dbReference>
<dbReference type="Gene3D" id="3.40.30.10">
    <property type="entry name" value="Glutaredoxin"/>
    <property type="match status" value="1"/>
</dbReference>
<evidence type="ECO:0000313" key="4">
    <source>
        <dbReference type="Proteomes" id="UP000232164"/>
    </source>
</evidence>
<dbReference type="SFLD" id="SFLDG00358">
    <property type="entry name" value="Main_(cytGST)"/>
    <property type="match status" value="1"/>
</dbReference>
<reference evidence="3 4" key="2">
    <citation type="submission" date="2017-12" db="EMBL/GenBank/DDBJ databases">
        <title>Genome sequence of Rhizobium sullae HCNT1 isolated from Sulla coronaria nodules and featuring peculiar denitrification phenotypes.</title>
        <authorList>
            <person name="De Diego-Diaz B."/>
            <person name="Treu L."/>
            <person name="Campanaro S."/>
            <person name="Da Silva Duarte V."/>
            <person name="Basaglia M."/>
            <person name="Favaro L."/>
            <person name="Casella S."/>
            <person name="Squartini A."/>
        </authorList>
    </citation>
    <scope>NUCLEOTIDE SEQUENCE [LARGE SCALE GENOMIC DNA]</scope>
    <source>
        <strain evidence="3 4">HCNT1</strain>
    </source>
</reference>
<dbReference type="InterPro" id="IPR040079">
    <property type="entry name" value="Glutathione_S-Trfase"/>
</dbReference>
<dbReference type="CDD" id="cd00570">
    <property type="entry name" value="GST_N_family"/>
    <property type="match status" value="1"/>
</dbReference>
<dbReference type="Proteomes" id="UP000232164">
    <property type="component" value="Unassembled WGS sequence"/>
</dbReference>
<dbReference type="SUPFAM" id="SSF47616">
    <property type="entry name" value="GST C-terminal domain-like"/>
    <property type="match status" value="1"/>
</dbReference>
<sequence>MKMAIEIFWLSGSPYSWRVLLALEIKQASYVDRRLDGSKGDLKSPEYLAINPRGRAPALRDGDFVLNESVAIMAYLDQACPGPKLFGASAGETGQIWRFICECSDYLADETIAAVLPVFSGQLPEKREAVFASVEKVRAEFARIERVLADQDWFVGDAISAADIAVYPFAALALRGARAAEKQGVDLGFLPFVGRYPAVGRWMDRIEALPRYQKTYPPHWRAADVAPGSAV</sequence>
<dbReference type="PANTHER" id="PTHR44051">
    <property type="entry name" value="GLUTATHIONE S-TRANSFERASE-RELATED"/>
    <property type="match status" value="1"/>
</dbReference>
<evidence type="ECO:0000313" key="3">
    <source>
        <dbReference type="EMBL" id="PKA44113.1"/>
    </source>
</evidence>
<protein>
    <submittedName>
        <fullName evidence="3">Glutathione S-transferase family protein</fullName>
    </submittedName>
</protein>
<dbReference type="Pfam" id="PF00043">
    <property type="entry name" value="GST_C"/>
    <property type="match status" value="1"/>
</dbReference>
<evidence type="ECO:0000259" key="1">
    <source>
        <dbReference type="PROSITE" id="PS50404"/>
    </source>
</evidence>
<proteinExistence type="predicted"/>
<dbReference type="InterPro" id="IPR004045">
    <property type="entry name" value="Glutathione_S-Trfase_N"/>
</dbReference>
<reference evidence="3 4" key="1">
    <citation type="submission" date="2017-11" db="EMBL/GenBank/DDBJ databases">
        <authorList>
            <person name="Han C.G."/>
        </authorList>
    </citation>
    <scope>NUCLEOTIDE SEQUENCE [LARGE SCALE GENOMIC DNA]</scope>
    <source>
        <strain evidence="3 4">HCNT1</strain>
    </source>
</reference>
<evidence type="ECO:0000259" key="2">
    <source>
        <dbReference type="PROSITE" id="PS50405"/>
    </source>
</evidence>
<dbReference type="GO" id="GO:0016740">
    <property type="term" value="F:transferase activity"/>
    <property type="evidence" value="ECO:0007669"/>
    <property type="project" value="UniProtKB-KW"/>
</dbReference>